<dbReference type="Proteomes" id="UP000549394">
    <property type="component" value="Unassembled WGS sequence"/>
</dbReference>
<proteinExistence type="predicted"/>
<dbReference type="Pfam" id="PF00025">
    <property type="entry name" value="Arf"/>
    <property type="match status" value="1"/>
</dbReference>
<comment type="caution">
    <text evidence="4">The sequence shown here is derived from an EMBL/GenBank/DDBJ whole genome shotgun (WGS) entry which is preliminary data.</text>
</comment>
<dbReference type="GO" id="GO:0000209">
    <property type="term" value="P:protein polyubiquitination"/>
    <property type="evidence" value="ECO:0007669"/>
    <property type="project" value="TreeGrafter"/>
</dbReference>
<dbReference type="InterPro" id="IPR036047">
    <property type="entry name" value="F-box-like_dom_sf"/>
</dbReference>
<dbReference type="GO" id="GO:0019005">
    <property type="term" value="C:SCF ubiquitin ligase complex"/>
    <property type="evidence" value="ECO:0007669"/>
    <property type="project" value="TreeGrafter"/>
</dbReference>
<evidence type="ECO:0000259" key="3">
    <source>
        <dbReference type="PROSITE" id="PS50181"/>
    </source>
</evidence>
<reference evidence="4 5" key="1">
    <citation type="submission" date="2020-08" db="EMBL/GenBank/DDBJ databases">
        <authorList>
            <person name="Hejnol A."/>
        </authorList>
    </citation>
    <scope>NUCLEOTIDE SEQUENCE [LARGE SCALE GENOMIC DNA]</scope>
</reference>
<dbReference type="InterPro" id="IPR027417">
    <property type="entry name" value="P-loop_NTPase"/>
</dbReference>
<sequence>MMGGLQQFFNKNREEVEIDDDYQQPRKGYDSLTTTFHDLPIPIQLYIFSLLDAKTVCHISASCRNWNRLCNDEILWKNMLLRDMESWETIQHSTHPDIYSNNQEAEELTNSTRNEELTAKEIYLRCSPESSRLINNQNDSLRKFSSIIRSMLPKKIPKIAMFGPGLETSTSGIVQQMLNRRDVFESLGMFPGQFEGCGSGFTMRMNSPSTNCTFNLITLYSASKMEREKYGNKNEERLKNNRLFDNQERQKGVYEVHRAIREVCRNVDAFIFVVDATKGCEQDVSNGQIELNAMLHDLWSLPAFPVLILSCIPSVQVERIPCIKVARLLKLHKLRKPWSVQNCDTFTLAGIAEGLSWLVERAIRTSK</sequence>
<dbReference type="GO" id="GO:0003924">
    <property type="term" value="F:GTPase activity"/>
    <property type="evidence" value="ECO:0007669"/>
    <property type="project" value="InterPro"/>
</dbReference>
<evidence type="ECO:0000313" key="4">
    <source>
        <dbReference type="EMBL" id="CAD5111180.1"/>
    </source>
</evidence>
<dbReference type="InterPro" id="IPR006689">
    <property type="entry name" value="Small_GTPase_ARF/SAR"/>
</dbReference>
<dbReference type="AlphaFoldDB" id="A0A7I8V9A8"/>
<dbReference type="PANTHER" id="PTHR16008">
    <property type="entry name" value="F-BOX ONLY PROTEIN 4"/>
    <property type="match status" value="1"/>
</dbReference>
<keyword evidence="2" id="KW-0342">GTP-binding</keyword>
<dbReference type="Gene3D" id="3.40.50.300">
    <property type="entry name" value="P-loop containing nucleotide triphosphate hydrolases"/>
    <property type="match status" value="1"/>
</dbReference>
<keyword evidence="1" id="KW-0547">Nucleotide-binding</keyword>
<evidence type="ECO:0000256" key="1">
    <source>
        <dbReference type="ARBA" id="ARBA00022741"/>
    </source>
</evidence>
<dbReference type="InterPro" id="IPR001810">
    <property type="entry name" value="F-box_dom"/>
</dbReference>
<name>A0A7I8V9A8_9ANNE</name>
<feature type="domain" description="F-box" evidence="3">
    <location>
        <begin position="33"/>
        <end position="79"/>
    </location>
</feature>
<dbReference type="PROSITE" id="PS50181">
    <property type="entry name" value="FBOX"/>
    <property type="match status" value="1"/>
</dbReference>
<dbReference type="Gene3D" id="1.20.1280.50">
    <property type="match status" value="1"/>
</dbReference>
<dbReference type="InterPro" id="IPR039588">
    <property type="entry name" value="FBXO4"/>
</dbReference>
<dbReference type="GO" id="GO:0005525">
    <property type="term" value="F:GTP binding"/>
    <property type="evidence" value="ECO:0007669"/>
    <property type="project" value="UniProtKB-KW"/>
</dbReference>
<evidence type="ECO:0000256" key="2">
    <source>
        <dbReference type="ARBA" id="ARBA00023134"/>
    </source>
</evidence>
<keyword evidence="5" id="KW-1185">Reference proteome</keyword>
<dbReference type="EMBL" id="CAJFCJ010000001">
    <property type="protein sequence ID" value="CAD5111180.1"/>
    <property type="molecule type" value="Genomic_DNA"/>
</dbReference>
<gene>
    <name evidence="4" type="ORF">DGYR_LOCUS504</name>
</gene>
<dbReference type="GO" id="GO:0031146">
    <property type="term" value="P:SCF-dependent proteasomal ubiquitin-dependent protein catabolic process"/>
    <property type="evidence" value="ECO:0007669"/>
    <property type="project" value="InterPro"/>
</dbReference>
<organism evidence="4 5">
    <name type="scientific">Dimorphilus gyrociliatus</name>
    <dbReference type="NCBI Taxonomy" id="2664684"/>
    <lineage>
        <taxon>Eukaryota</taxon>
        <taxon>Metazoa</taxon>
        <taxon>Spiralia</taxon>
        <taxon>Lophotrochozoa</taxon>
        <taxon>Annelida</taxon>
        <taxon>Polychaeta</taxon>
        <taxon>Polychaeta incertae sedis</taxon>
        <taxon>Dinophilidae</taxon>
        <taxon>Dimorphilus</taxon>
    </lineage>
</organism>
<evidence type="ECO:0000313" key="5">
    <source>
        <dbReference type="Proteomes" id="UP000549394"/>
    </source>
</evidence>
<dbReference type="SUPFAM" id="SSF81383">
    <property type="entry name" value="F-box domain"/>
    <property type="match status" value="1"/>
</dbReference>
<dbReference type="Pfam" id="PF12937">
    <property type="entry name" value="F-box-like"/>
    <property type="match status" value="1"/>
</dbReference>
<dbReference type="PANTHER" id="PTHR16008:SF4">
    <property type="entry name" value="F-BOX ONLY PROTEIN 4"/>
    <property type="match status" value="1"/>
</dbReference>
<protein>
    <submittedName>
        <fullName evidence="4">DgyrCDS514</fullName>
    </submittedName>
</protein>
<accession>A0A7I8V9A8</accession>
<dbReference type="OrthoDB" id="3219396at2759"/>